<dbReference type="Pfam" id="PF13595">
    <property type="entry name" value="DUF4138"/>
    <property type="match status" value="1"/>
</dbReference>
<dbReference type="RefSeq" id="WP_073082274.1">
    <property type="nucleotide sequence ID" value="NZ_FQWS01000001.1"/>
</dbReference>
<feature type="chain" id="PRO_5013064695" description="Bacteroides conjugative transposon TraN protein" evidence="1">
    <location>
        <begin position="28"/>
        <end position="289"/>
    </location>
</feature>
<sequence>MKKLILLCSLICYTAFAPRLCSAQATAQTTKHTTEVLDTIYANDDKNVALFFPNPIRQGITGANHFVFTYNREKEQHFGLLQAKPGKESNLLIINNNGDIFSYIVKYKNHLKRYNYFIPLSTAIGNEKPKKDLLTNLDTLPAPRFDKSAYYERFCSYLIKRKQRIGRIKTRQSGIVMTVENIVFDKEELYFVVQVDNRSSLDYDLNFIDFSITTRKKGKKKSLQKLYQTPSYVHKKPARIKKGTSARMVFVLPKFSISNERRVVLELNETNGERNLALFIADHFINHPN</sequence>
<protein>
    <recommendedName>
        <fullName evidence="4">Bacteroides conjugative transposon TraN protein</fullName>
    </recommendedName>
</protein>
<dbReference type="OrthoDB" id="1451423at2"/>
<keyword evidence="3" id="KW-1185">Reference proteome</keyword>
<keyword evidence="1" id="KW-0732">Signal</keyword>
<evidence type="ECO:0008006" key="4">
    <source>
        <dbReference type="Google" id="ProtNLM"/>
    </source>
</evidence>
<evidence type="ECO:0000256" key="1">
    <source>
        <dbReference type="SAM" id="SignalP"/>
    </source>
</evidence>
<evidence type="ECO:0000313" key="3">
    <source>
        <dbReference type="Proteomes" id="UP000184522"/>
    </source>
</evidence>
<dbReference type="EMBL" id="FQWS01000001">
    <property type="protein sequence ID" value="SHG54165.1"/>
    <property type="molecule type" value="Genomic_DNA"/>
</dbReference>
<name>A0A1M5KN37_9FLAO</name>
<dbReference type="Proteomes" id="UP000184522">
    <property type="component" value="Unassembled WGS sequence"/>
</dbReference>
<reference evidence="3" key="1">
    <citation type="submission" date="2016-11" db="EMBL/GenBank/DDBJ databases">
        <authorList>
            <person name="Varghese N."/>
            <person name="Submissions S."/>
        </authorList>
    </citation>
    <scope>NUCLEOTIDE SEQUENCE [LARGE SCALE GENOMIC DNA]</scope>
    <source>
        <strain evidence="3">DSM 25330</strain>
    </source>
</reference>
<dbReference type="AlphaFoldDB" id="A0A1M5KN37"/>
<gene>
    <name evidence="2" type="ORF">SAMN05444148_0382</name>
</gene>
<proteinExistence type="predicted"/>
<evidence type="ECO:0000313" key="2">
    <source>
        <dbReference type="EMBL" id="SHG54165.1"/>
    </source>
</evidence>
<organism evidence="2 3">
    <name type="scientific">Winogradskyella jejuensis</name>
    <dbReference type="NCBI Taxonomy" id="1089305"/>
    <lineage>
        <taxon>Bacteria</taxon>
        <taxon>Pseudomonadati</taxon>
        <taxon>Bacteroidota</taxon>
        <taxon>Flavobacteriia</taxon>
        <taxon>Flavobacteriales</taxon>
        <taxon>Flavobacteriaceae</taxon>
        <taxon>Winogradskyella</taxon>
    </lineage>
</organism>
<dbReference type="InterPro" id="IPR022298">
    <property type="entry name" value="Conjug_transposon_TraN"/>
</dbReference>
<dbReference type="STRING" id="1089305.SAMN05444148_0382"/>
<accession>A0A1M5KN37</accession>
<feature type="signal peptide" evidence="1">
    <location>
        <begin position="1"/>
        <end position="27"/>
    </location>
</feature>